<dbReference type="InterPro" id="IPR003346">
    <property type="entry name" value="Transposase_20"/>
</dbReference>
<feature type="domain" description="Transposase IS110-like N-terminal" evidence="1">
    <location>
        <begin position="7"/>
        <end position="146"/>
    </location>
</feature>
<keyword evidence="4" id="KW-1185">Reference proteome</keyword>
<dbReference type="InterPro" id="IPR047650">
    <property type="entry name" value="Transpos_IS110"/>
</dbReference>
<dbReference type="InterPro" id="IPR002525">
    <property type="entry name" value="Transp_IS110-like_N"/>
</dbReference>
<comment type="caution">
    <text evidence="3">The sequence shown here is derived from an EMBL/GenBank/DDBJ whole genome shotgun (WGS) entry which is preliminary data.</text>
</comment>
<dbReference type="PANTHER" id="PTHR33055">
    <property type="entry name" value="TRANSPOSASE FOR INSERTION SEQUENCE ELEMENT IS1111A"/>
    <property type="match status" value="1"/>
</dbReference>
<dbReference type="NCBIfam" id="NF033542">
    <property type="entry name" value="transpos_IS110"/>
    <property type="match status" value="1"/>
</dbReference>
<reference evidence="4" key="1">
    <citation type="journal article" date="2019" name="Int. J. Syst. Evol. Microbiol.">
        <title>The Global Catalogue of Microorganisms (GCM) 10K type strain sequencing project: providing services to taxonomists for standard genome sequencing and annotation.</title>
        <authorList>
            <consortium name="The Broad Institute Genomics Platform"/>
            <consortium name="The Broad Institute Genome Sequencing Center for Infectious Disease"/>
            <person name="Wu L."/>
            <person name="Ma J."/>
        </authorList>
    </citation>
    <scope>NUCLEOTIDE SEQUENCE [LARGE SCALE GENOMIC DNA]</scope>
    <source>
        <strain evidence="4">LMG 29247</strain>
    </source>
</reference>
<sequence length="343" mass="37686">MGGLQVIGLDIAKSVFQLHSVDMATGEIVNLQLKRAKVLEHFANRAPCVIGIEACGGAHHWARELTAQGHTVRLIHAKAVRPFVSGNKTDATDARAIWLAVQQPGTKFVGMKTLAQQATLTLHRQREMLMKMKVMQINALRGLLYEFGATFARGRNALFSEIEATLESLANSMPQYVADSLREQVQRIKQLGADIKAVEVRLTAVLRTDTDMRRVAQIPGVGLLTATAAIATMGQAKAFKSAREFCAWLGLVPKQRGTGGRVNLLGISKRGDTYLRTLLIHGARSVLTHAKEPGPWLEQLKGRRPANVVIVAQAAKMARTIWAVTARQQDYQRGYQSIRRQAA</sequence>
<feature type="domain" description="Transposase IS116/IS110/IS902 C-terminal" evidence="2">
    <location>
        <begin position="213"/>
        <end position="289"/>
    </location>
</feature>
<dbReference type="Pfam" id="PF02371">
    <property type="entry name" value="Transposase_20"/>
    <property type="match status" value="1"/>
</dbReference>
<dbReference type="PANTHER" id="PTHR33055:SF3">
    <property type="entry name" value="PUTATIVE TRANSPOSASE FOR IS117-RELATED"/>
    <property type="match status" value="1"/>
</dbReference>
<organism evidence="3 4">
    <name type="scientific">Ottowia flava</name>
    <dbReference type="NCBI Taxonomy" id="2675430"/>
    <lineage>
        <taxon>Bacteria</taxon>
        <taxon>Pseudomonadati</taxon>
        <taxon>Pseudomonadota</taxon>
        <taxon>Betaproteobacteria</taxon>
        <taxon>Burkholderiales</taxon>
        <taxon>Comamonadaceae</taxon>
        <taxon>Ottowia</taxon>
    </lineage>
</organism>
<dbReference type="Pfam" id="PF01548">
    <property type="entry name" value="DEDD_Tnp_IS110"/>
    <property type="match status" value="1"/>
</dbReference>
<evidence type="ECO:0000313" key="4">
    <source>
        <dbReference type="Proteomes" id="UP001597304"/>
    </source>
</evidence>
<dbReference type="Proteomes" id="UP001597304">
    <property type="component" value="Unassembled WGS sequence"/>
</dbReference>
<gene>
    <name evidence="3" type="ORF">ACFSF0_16170</name>
</gene>
<dbReference type="RefSeq" id="WP_059896278.1">
    <property type="nucleotide sequence ID" value="NZ_JBHUEJ010000036.1"/>
</dbReference>
<accession>A0ABW4KXV2</accession>
<dbReference type="EMBL" id="JBHUEJ010000036">
    <property type="protein sequence ID" value="MFD1712148.1"/>
    <property type="molecule type" value="Genomic_DNA"/>
</dbReference>
<protein>
    <submittedName>
        <fullName evidence="3">IS110 family transposase</fullName>
    </submittedName>
</protein>
<proteinExistence type="predicted"/>
<evidence type="ECO:0000313" key="3">
    <source>
        <dbReference type="EMBL" id="MFD1712148.1"/>
    </source>
</evidence>
<evidence type="ECO:0000259" key="1">
    <source>
        <dbReference type="Pfam" id="PF01548"/>
    </source>
</evidence>
<name>A0ABW4KXV2_9BURK</name>
<evidence type="ECO:0000259" key="2">
    <source>
        <dbReference type="Pfam" id="PF02371"/>
    </source>
</evidence>